<dbReference type="Proteomes" id="UP001321542">
    <property type="component" value="Chromosome"/>
</dbReference>
<dbReference type="RefSeq" id="WP_286254929.1">
    <property type="nucleotide sequence ID" value="NZ_AP018448.1"/>
</dbReference>
<protein>
    <recommendedName>
        <fullName evidence="3">Secreted protein</fullName>
    </recommendedName>
</protein>
<reference evidence="1 2" key="2">
    <citation type="journal article" date="2023" name="ChemBioChem">
        <title>Acyltransferase Domain Exchange between Two Independent Type I Polyketide Synthases in the Same Producer Strain of Macrolide Antibiotics.</title>
        <authorList>
            <person name="Kudo F."/>
            <person name="Kishikawa K."/>
            <person name="Tsuboi K."/>
            <person name="Kido T."/>
            <person name="Usui T."/>
            <person name="Hashimoto J."/>
            <person name="Shin-Ya K."/>
            <person name="Miyanaga A."/>
            <person name="Eguchi T."/>
        </authorList>
    </citation>
    <scope>NUCLEOTIDE SEQUENCE [LARGE SCALE GENOMIC DNA]</scope>
    <source>
        <strain evidence="1 2">A-8890</strain>
    </source>
</reference>
<reference evidence="1 2" key="1">
    <citation type="journal article" date="2010" name="ChemBioChem">
        <title>Cloning and characterization of the biosynthetic gene cluster of 16-membered macrolide antibiotic FD-891: involvement of a dual functional cytochrome P450 monooxygenase catalyzing epoxidation and hydroxylation.</title>
        <authorList>
            <person name="Kudo F."/>
            <person name="Motegi A."/>
            <person name="Mizoue K."/>
            <person name="Eguchi T."/>
        </authorList>
    </citation>
    <scope>NUCLEOTIDE SEQUENCE [LARGE SCALE GENOMIC DNA]</scope>
    <source>
        <strain evidence="1 2">A-8890</strain>
    </source>
</reference>
<sequence>MDKQVRFRGAVAVVGLVVLGAVQGSASGAQTVEAVSAPTAKVCVGKQPKGGDEGYGSPNNPLERLLTYVEKAVEGKGRHAAVYTALSVGDDYRSTDIYRIPSAAFDEDICGTAEQGVTVRLHDSDINEQDLSALADRITDDMTRWDGTFDMRSVGLDGMGHVRVGVDDPETAESIIHEAYGEKHIRVEYMPQAELQ</sequence>
<accession>A0ABN5VN30</accession>
<name>A0ABN5VN30_9ACTN</name>
<evidence type="ECO:0000313" key="1">
    <source>
        <dbReference type="EMBL" id="BBC34872.1"/>
    </source>
</evidence>
<proteinExistence type="predicted"/>
<gene>
    <name evidence="1" type="ORF">SGFS_061660</name>
</gene>
<organism evidence="1 2">
    <name type="scientific">Streptomyces graminofaciens</name>
    <dbReference type="NCBI Taxonomy" id="68212"/>
    <lineage>
        <taxon>Bacteria</taxon>
        <taxon>Bacillati</taxon>
        <taxon>Actinomycetota</taxon>
        <taxon>Actinomycetes</taxon>
        <taxon>Kitasatosporales</taxon>
        <taxon>Streptomycetaceae</taxon>
        <taxon>Streptomyces</taxon>
    </lineage>
</organism>
<keyword evidence="2" id="KW-1185">Reference proteome</keyword>
<evidence type="ECO:0000313" key="2">
    <source>
        <dbReference type="Proteomes" id="UP001321542"/>
    </source>
</evidence>
<evidence type="ECO:0008006" key="3">
    <source>
        <dbReference type="Google" id="ProtNLM"/>
    </source>
</evidence>
<dbReference type="EMBL" id="AP018448">
    <property type="protein sequence ID" value="BBC34872.1"/>
    <property type="molecule type" value="Genomic_DNA"/>
</dbReference>